<dbReference type="EMBL" id="OCYS01000095">
    <property type="protein sequence ID" value="SON88903.1"/>
    <property type="molecule type" value="Genomic_DNA"/>
</dbReference>
<gene>
    <name evidence="1" type="ORF">XAP6984_410012</name>
    <name evidence="2" type="ORF">XAP7430_400012</name>
</gene>
<evidence type="ECO:0000313" key="4">
    <source>
        <dbReference type="Proteomes" id="UP000234181"/>
    </source>
</evidence>
<name>A0AB38E024_XANCH</name>
<comment type="caution">
    <text evidence="2">The sequence shown here is derived from an EMBL/GenBank/DDBJ whole genome shotgun (WGS) entry which is preliminary data.</text>
</comment>
<dbReference type="AlphaFoldDB" id="A0AB38E024"/>
<organism evidence="2 3">
    <name type="scientific">Xanthomonas campestris pv. phaseoli</name>
    <dbReference type="NCBI Taxonomy" id="317013"/>
    <lineage>
        <taxon>Bacteria</taxon>
        <taxon>Pseudomonadati</taxon>
        <taxon>Pseudomonadota</taxon>
        <taxon>Gammaproteobacteria</taxon>
        <taxon>Lysobacterales</taxon>
        <taxon>Lysobacteraceae</taxon>
        <taxon>Xanthomonas</taxon>
    </lineage>
</organism>
<evidence type="ECO:0000313" key="2">
    <source>
        <dbReference type="EMBL" id="SON88903.1"/>
    </source>
</evidence>
<reference evidence="3 4" key="1">
    <citation type="submission" date="2017-10" db="EMBL/GenBank/DDBJ databases">
        <authorList>
            <person name="Regsiter A."/>
            <person name="William W."/>
        </authorList>
    </citation>
    <scope>NUCLEOTIDE SEQUENCE [LARGE SCALE GENOMIC DNA]</scope>
    <source>
        <strain evidence="1 4">CFBP6984</strain>
        <strain evidence="2 3">CFBP7430</strain>
    </source>
</reference>
<accession>A0AB38E024</accession>
<dbReference type="Proteomes" id="UP000234166">
    <property type="component" value="Unassembled WGS sequence"/>
</dbReference>
<dbReference type="Proteomes" id="UP000234181">
    <property type="component" value="Unassembled WGS sequence"/>
</dbReference>
<keyword evidence="4" id="KW-1185">Reference proteome</keyword>
<sequence length="205" mass="21699">MIFWIGVLANARTSSFDSLGSRRGSFVATTLLVANGLDGTGEHGSRFGQHAGQHGQGLVTGRQRGQHVDVTSREQFPADGHDLGLQLVVALGKFLDQATGCAGLLHRKRIQQRTDQLVSSDSEISTFNGARSQGVLDNFQEHAGFASLLAHRGHLGDRGASVFGGDQGVGLGGDVCQLGDYFLLLGQIESHCTPPLKPGLVIGDW</sequence>
<dbReference type="EMBL" id="OCYT01000097">
    <property type="protein sequence ID" value="SON81495.1"/>
    <property type="molecule type" value="Genomic_DNA"/>
</dbReference>
<evidence type="ECO:0000313" key="1">
    <source>
        <dbReference type="EMBL" id="SON81495.1"/>
    </source>
</evidence>
<proteinExistence type="predicted"/>
<protein>
    <submittedName>
        <fullName evidence="2">Uncharacterized protein</fullName>
    </submittedName>
</protein>
<evidence type="ECO:0000313" key="3">
    <source>
        <dbReference type="Proteomes" id="UP000234166"/>
    </source>
</evidence>